<name>A0AB35K4C8_9GAMM</name>
<evidence type="ECO:0000313" key="1">
    <source>
        <dbReference type="EMBL" id="MDD9320132.1"/>
    </source>
</evidence>
<accession>A0AB35K4C8</accession>
<evidence type="ECO:0000313" key="2">
    <source>
        <dbReference type="Proteomes" id="UP001150055"/>
    </source>
</evidence>
<dbReference type="EMBL" id="JALNTG010000024">
    <property type="protein sequence ID" value="MDD9320132.1"/>
    <property type="molecule type" value="Genomic_DNA"/>
</dbReference>
<gene>
    <name evidence="1" type="ORF">M0O54_08345</name>
</gene>
<protein>
    <submittedName>
        <fullName evidence="1">Uncharacterized protein</fullName>
    </submittedName>
</protein>
<dbReference type="AlphaFoldDB" id="A0AB35K4C8"/>
<comment type="caution">
    <text evidence="1">The sequence shown here is derived from an EMBL/GenBank/DDBJ whole genome shotgun (WGS) entry which is preliminary data.</text>
</comment>
<dbReference type="RefSeq" id="WP_224972698.1">
    <property type="nucleotide sequence ID" value="NZ_JALNTG010000024.1"/>
</dbReference>
<reference evidence="1" key="1">
    <citation type="submission" date="2022-12" db="EMBL/GenBank/DDBJ databases">
        <title>Acinetobacter lactucae: Emerging opportunistic pathogenic species of genus Acinetobacter isolated from immunocompromised patients in clinical settings of India.</title>
        <authorList>
            <person name="Amar A.K."/>
            <person name="Sawant A.R."/>
            <person name="Meera M."/>
            <person name="Tomar A."/>
            <person name="Sistla S."/>
            <person name="Prashanth K."/>
        </authorList>
    </citation>
    <scope>NUCLEOTIDE SEQUENCE</scope>
    <source>
        <strain evidence="1">PKAL1828C</strain>
    </source>
</reference>
<proteinExistence type="predicted"/>
<organism evidence="1 2">
    <name type="scientific">Acinetobacter lactucae</name>
    <dbReference type="NCBI Taxonomy" id="1785128"/>
    <lineage>
        <taxon>Bacteria</taxon>
        <taxon>Pseudomonadati</taxon>
        <taxon>Pseudomonadota</taxon>
        <taxon>Gammaproteobacteria</taxon>
        <taxon>Moraxellales</taxon>
        <taxon>Moraxellaceae</taxon>
        <taxon>Acinetobacter</taxon>
        <taxon>Acinetobacter calcoaceticus/baumannii complex</taxon>
    </lineage>
</organism>
<sequence length="186" mass="21917">MIKDLHFSFPGFSATTGYCHLRVAMKSTESKMVIVCSQYKNYYGTSVTNAVETIAEKFFYDVANKNIVNIEIPNLSEYKIFSKDRNLLTRLLIKLKLLNDKNQSKKIYLNIPELFNNILWIERYPLDTGLREFEDDCRLVKMDEQFNPQWCQKISDEFVRQETGFSLSELLIDNEKLDLKNLQNFK</sequence>
<dbReference type="Proteomes" id="UP001150055">
    <property type="component" value="Unassembled WGS sequence"/>
</dbReference>